<dbReference type="InterPro" id="IPR050223">
    <property type="entry name" value="D-isomer_2-hydroxyacid_DH"/>
</dbReference>
<feature type="domain" description="D-isomer specific 2-hydroxyacid dehydrogenase catalytic" evidence="5">
    <location>
        <begin position="9"/>
        <end position="312"/>
    </location>
</feature>
<dbReference type="GO" id="GO:0005829">
    <property type="term" value="C:cytosol"/>
    <property type="evidence" value="ECO:0007669"/>
    <property type="project" value="TreeGrafter"/>
</dbReference>
<dbReference type="RefSeq" id="WP_121172841.1">
    <property type="nucleotide sequence ID" value="NZ_RBIN01000005.1"/>
</dbReference>
<dbReference type="InterPro" id="IPR006140">
    <property type="entry name" value="D-isomer_DH_NAD-bd"/>
</dbReference>
<evidence type="ECO:0000313" key="7">
    <source>
        <dbReference type="EMBL" id="RKR03365.1"/>
    </source>
</evidence>
<dbReference type="Pfam" id="PF00389">
    <property type="entry name" value="2-Hacid_dh"/>
    <property type="match status" value="1"/>
</dbReference>
<dbReference type="AlphaFoldDB" id="A0A420WW73"/>
<dbReference type="InterPro" id="IPR036291">
    <property type="entry name" value="NAD(P)-bd_dom_sf"/>
</dbReference>
<proteinExistence type="inferred from homology"/>
<evidence type="ECO:0000259" key="5">
    <source>
        <dbReference type="Pfam" id="PF00389"/>
    </source>
</evidence>
<keyword evidence="1" id="KW-0521">NADP</keyword>
<evidence type="ECO:0000256" key="3">
    <source>
        <dbReference type="ARBA" id="ARBA00023027"/>
    </source>
</evidence>
<feature type="domain" description="D-isomer specific 2-hydroxyacid dehydrogenase NAD-binding" evidence="6">
    <location>
        <begin position="109"/>
        <end position="281"/>
    </location>
</feature>
<evidence type="ECO:0000256" key="2">
    <source>
        <dbReference type="ARBA" id="ARBA00023002"/>
    </source>
</evidence>
<dbReference type="Gene3D" id="3.40.50.720">
    <property type="entry name" value="NAD(P)-binding Rossmann-like Domain"/>
    <property type="match status" value="2"/>
</dbReference>
<dbReference type="GO" id="GO:0051287">
    <property type="term" value="F:NAD binding"/>
    <property type="evidence" value="ECO:0007669"/>
    <property type="project" value="InterPro"/>
</dbReference>
<comment type="caution">
    <text evidence="7">The sequence shown here is derived from an EMBL/GenBank/DDBJ whole genome shotgun (WGS) entry which is preliminary data.</text>
</comment>
<keyword evidence="3" id="KW-0520">NAD</keyword>
<dbReference type="EMBL" id="RBIN01000005">
    <property type="protein sequence ID" value="RKR03365.1"/>
    <property type="molecule type" value="Genomic_DNA"/>
</dbReference>
<dbReference type="SUPFAM" id="SSF52283">
    <property type="entry name" value="Formate/glycerate dehydrogenase catalytic domain-like"/>
    <property type="match status" value="1"/>
</dbReference>
<dbReference type="CDD" id="cd12156">
    <property type="entry name" value="HPPR"/>
    <property type="match status" value="1"/>
</dbReference>
<dbReference type="PANTHER" id="PTHR10996">
    <property type="entry name" value="2-HYDROXYACID DEHYDROGENASE-RELATED"/>
    <property type="match status" value="1"/>
</dbReference>
<evidence type="ECO:0000313" key="8">
    <source>
        <dbReference type="Proteomes" id="UP000281975"/>
    </source>
</evidence>
<comment type="similarity">
    <text evidence="4">Belongs to the D-isomer specific 2-hydroxyacid dehydrogenase family.</text>
</comment>
<keyword evidence="2 4" id="KW-0560">Oxidoreductase</keyword>
<dbReference type="Proteomes" id="UP000281975">
    <property type="component" value="Unassembled WGS sequence"/>
</dbReference>
<dbReference type="PANTHER" id="PTHR10996:SF178">
    <property type="entry name" value="2-HYDROXYACID DEHYDROGENASE YGL185C-RELATED"/>
    <property type="match status" value="1"/>
</dbReference>
<dbReference type="Pfam" id="PF02826">
    <property type="entry name" value="2-Hacid_dh_C"/>
    <property type="match status" value="1"/>
</dbReference>
<accession>A0A420WW73</accession>
<dbReference type="SUPFAM" id="SSF51735">
    <property type="entry name" value="NAD(P)-binding Rossmann-fold domains"/>
    <property type="match status" value="1"/>
</dbReference>
<dbReference type="GO" id="GO:0030267">
    <property type="term" value="F:glyoxylate reductase (NADPH) activity"/>
    <property type="evidence" value="ECO:0007669"/>
    <property type="project" value="TreeGrafter"/>
</dbReference>
<dbReference type="OrthoDB" id="9805416at2"/>
<evidence type="ECO:0000256" key="1">
    <source>
        <dbReference type="ARBA" id="ARBA00022857"/>
    </source>
</evidence>
<protein>
    <submittedName>
        <fullName evidence="7">Lactate dehydrogenase-like 2-hydroxyacid dehydrogenase</fullName>
    </submittedName>
</protein>
<dbReference type="GO" id="GO:0016618">
    <property type="term" value="F:hydroxypyruvate reductase [NAD(P)H] activity"/>
    <property type="evidence" value="ECO:0007669"/>
    <property type="project" value="TreeGrafter"/>
</dbReference>
<dbReference type="FunFam" id="3.40.50.720:FF:000213">
    <property type="entry name" value="Putative 2-hydroxyacid dehydrogenase"/>
    <property type="match status" value="1"/>
</dbReference>
<keyword evidence="8" id="KW-1185">Reference proteome</keyword>
<sequence>MPLDLLLVTHISRRHREQLTQAGFRVHRAEHDERRREVIAEHGDSIRAVLTIGTIGFTAEEMDELPRLGLICAQGVGFEGIDVAAARERGIAVTHGPGTNADTVADHTLGLMLACLRRIPQSDAAVRRGEWQNARRSHPDLHGRTLGLLGMGNIARAIAKRAHYGFDMPVVYHSRSPKTELPYHHEPEARRVAEQADVLVAALPGGPQTHHLVDEAMLTALGASGVLINIGRGSVVDTEALVAAIRERRIASAGLDVIDGEPEVPEDVLAEESIILTPHTAGLSPSALEATIALVIRNLQAFEAGEALVTPVP</sequence>
<evidence type="ECO:0000259" key="6">
    <source>
        <dbReference type="Pfam" id="PF02826"/>
    </source>
</evidence>
<dbReference type="InterPro" id="IPR006139">
    <property type="entry name" value="D-isomer_2_OHA_DH_cat_dom"/>
</dbReference>
<evidence type="ECO:0000256" key="4">
    <source>
        <dbReference type="RuleBase" id="RU003719"/>
    </source>
</evidence>
<organism evidence="7 8">
    <name type="scientific">Kushneria sinocarnis</name>
    <dbReference type="NCBI Taxonomy" id="595502"/>
    <lineage>
        <taxon>Bacteria</taxon>
        <taxon>Pseudomonadati</taxon>
        <taxon>Pseudomonadota</taxon>
        <taxon>Gammaproteobacteria</taxon>
        <taxon>Oceanospirillales</taxon>
        <taxon>Halomonadaceae</taxon>
        <taxon>Kushneria</taxon>
    </lineage>
</organism>
<gene>
    <name evidence="7" type="ORF">C7446_1888</name>
</gene>
<reference evidence="7 8" key="1">
    <citation type="submission" date="2018-10" db="EMBL/GenBank/DDBJ databases">
        <title>Genomic Encyclopedia of Type Strains, Phase IV (KMG-IV): sequencing the most valuable type-strain genomes for metagenomic binning, comparative biology and taxonomic classification.</title>
        <authorList>
            <person name="Goeker M."/>
        </authorList>
    </citation>
    <scope>NUCLEOTIDE SEQUENCE [LARGE SCALE GENOMIC DNA]</scope>
    <source>
        <strain evidence="7 8">DSM 23229</strain>
    </source>
</reference>
<name>A0A420WW73_9GAMM</name>